<name>A0A917A6Y4_9RHOB</name>
<comment type="cofactor">
    <cofactor evidence="1">
        <name>FMN</name>
        <dbReference type="ChEBI" id="CHEBI:58210"/>
    </cofactor>
</comment>
<sequence>MELDLDYPTLADLKARARRRLPHFAWEYLDSGTGGDMAIRRSRAALDDVVLAPAVLKGRTVPDLGTTLLGRSYTRPWGVSPVGMTGLFWPGAEITLAQHCVAQGLPFGLSTVAAASVEDLAPHVGDRGWFQLYPPAEPAHCEDLLARAKAAGFHTLILTVDVPGPSRRERQRRGGLRTPPSITPRLMWHSMQRPAWALAVARAGTPTVRGLAKYASAHEPARHVGLAPHAAPDVDLYHKLREMWDGPIIAKGVLVPSDAVMLRDLGFDAVWVSNHGGRQFDGPPGSATALPLVRAAVGPDYPVIYDGAIESGLDVLRAIALGADFVMLGRPWLWGVAAFGKAGVAHVTHILTEDVTSGMVQMGLTRPVEVRDRLWDKVAAKA</sequence>
<feature type="binding site" evidence="7">
    <location>
        <begin position="329"/>
        <end position="330"/>
    </location>
    <ligand>
        <name>FMN</name>
        <dbReference type="ChEBI" id="CHEBI:58210"/>
    </ligand>
</feature>
<dbReference type="GO" id="GO:0010181">
    <property type="term" value="F:FMN binding"/>
    <property type="evidence" value="ECO:0007669"/>
    <property type="project" value="InterPro"/>
</dbReference>
<reference evidence="10" key="1">
    <citation type="journal article" date="2019" name="Int. J. Syst. Evol. Microbiol.">
        <title>The Global Catalogue of Microorganisms (GCM) 10K type strain sequencing project: providing services to taxonomists for standard genome sequencing and annotation.</title>
        <authorList>
            <consortium name="The Broad Institute Genomics Platform"/>
            <consortium name="The Broad Institute Genome Sequencing Center for Infectious Disease"/>
            <person name="Wu L."/>
            <person name="Ma J."/>
        </authorList>
    </citation>
    <scope>NUCLEOTIDE SEQUENCE [LARGE SCALE GENOMIC DNA]</scope>
    <source>
        <strain evidence="10">CGMCC 1.12664</strain>
    </source>
</reference>
<dbReference type="PANTHER" id="PTHR10578">
    <property type="entry name" value="S -2-HYDROXY-ACID OXIDASE-RELATED"/>
    <property type="match status" value="1"/>
</dbReference>
<dbReference type="InterPro" id="IPR013785">
    <property type="entry name" value="Aldolase_TIM"/>
</dbReference>
<evidence type="ECO:0000256" key="6">
    <source>
        <dbReference type="PIRSR" id="PIRSR000138-1"/>
    </source>
</evidence>
<dbReference type="PROSITE" id="PS00557">
    <property type="entry name" value="FMN_HYDROXY_ACID_DH_1"/>
    <property type="match status" value="1"/>
</dbReference>
<dbReference type="PROSITE" id="PS51349">
    <property type="entry name" value="FMN_HYDROXY_ACID_DH_2"/>
    <property type="match status" value="1"/>
</dbReference>
<dbReference type="InterPro" id="IPR012133">
    <property type="entry name" value="Alpha-hydoxy_acid_DH_FMN"/>
</dbReference>
<dbReference type="InterPro" id="IPR000262">
    <property type="entry name" value="FMN-dep_DH"/>
</dbReference>
<feature type="binding site" evidence="7">
    <location>
        <position position="159"/>
    </location>
    <ligand>
        <name>FMN</name>
        <dbReference type="ChEBI" id="CHEBI:58210"/>
    </ligand>
</feature>
<evidence type="ECO:0000256" key="2">
    <source>
        <dbReference type="ARBA" id="ARBA00022630"/>
    </source>
</evidence>
<keyword evidence="3 7" id="KW-0288">FMN</keyword>
<feature type="binding site" evidence="7">
    <location>
        <position position="110"/>
    </location>
    <ligand>
        <name>FMN</name>
        <dbReference type="ChEBI" id="CHEBI:58210"/>
    </ligand>
</feature>
<dbReference type="Gene3D" id="3.20.20.70">
    <property type="entry name" value="Aldolase class I"/>
    <property type="match status" value="1"/>
</dbReference>
<keyword evidence="4" id="KW-0560">Oxidoreductase</keyword>
<accession>A0A917A6Y4</accession>
<comment type="caution">
    <text evidence="9">The sequence shown here is derived from an EMBL/GenBank/DDBJ whole genome shotgun (WGS) entry which is preliminary data.</text>
</comment>
<organism evidence="9 10">
    <name type="scientific">Primorskyibacter flagellatus</name>
    <dbReference type="NCBI Taxonomy" id="1387277"/>
    <lineage>
        <taxon>Bacteria</taxon>
        <taxon>Pseudomonadati</taxon>
        <taxon>Pseudomonadota</taxon>
        <taxon>Alphaproteobacteria</taxon>
        <taxon>Rhodobacterales</taxon>
        <taxon>Roseobacteraceae</taxon>
        <taxon>Primorskyibacter</taxon>
    </lineage>
</organism>
<feature type="binding site" evidence="7">
    <location>
        <position position="251"/>
    </location>
    <ligand>
        <name>FMN</name>
        <dbReference type="ChEBI" id="CHEBI:58210"/>
    </ligand>
</feature>
<evidence type="ECO:0000256" key="1">
    <source>
        <dbReference type="ARBA" id="ARBA00001917"/>
    </source>
</evidence>
<evidence type="ECO:0000256" key="3">
    <source>
        <dbReference type="ARBA" id="ARBA00022643"/>
    </source>
</evidence>
<dbReference type="EMBL" id="BMFJ01000001">
    <property type="protein sequence ID" value="GGE32285.1"/>
    <property type="molecule type" value="Genomic_DNA"/>
</dbReference>
<dbReference type="PANTHER" id="PTHR10578:SF107">
    <property type="entry name" value="2-HYDROXYACID OXIDASE 1"/>
    <property type="match status" value="1"/>
</dbReference>
<dbReference type="Pfam" id="PF01070">
    <property type="entry name" value="FMN_dh"/>
    <property type="match status" value="1"/>
</dbReference>
<evidence type="ECO:0000259" key="8">
    <source>
        <dbReference type="PROSITE" id="PS51349"/>
    </source>
</evidence>
<feature type="active site" description="Proton acceptor" evidence="6">
    <location>
        <position position="275"/>
    </location>
</feature>
<protein>
    <submittedName>
        <fullName evidence="9">Alpha-hydroxy-acid oxidizing enzyme</fullName>
    </submittedName>
</protein>
<dbReference type="Proteomes" id="UP000612855">
    <property type="component" value="Unassembled WGS sequence"/>
</dbReference>
<proteinExistence type="inferred from homology"/>
<dbReference type="InterPro" id="IPR008259">
    <property type="entry name" value="FMN_hydac_DH_AS"/>
</dbReference>
<feature type="binding site" evidence="7">
    <location>
        <position position="28"/>
    </location>
    <ligand>
        <name>glyoxylate</name>
        <dbReference type="ChEBI" id="CHEBI:36655"/>
    </ligand>
</feature>
<evidence type="ECO:0000256" key="7">
    <source>
        <dbReference type="PIRSR" id="PIRSR000138-2"/>
    </source>
</evidence>
<feature type="binding site" evidence="7">
    <location>
        <position position="275"/>
    </location>
    <ligand>
        <name>glyoxylate</name>
        <dbReference type="ChEBI" id="CHEBI:36655"/>
    </ligand>
</feature>
<evidence type="ECO:0000256" key="4">
    <source>
        <dbReference type="ARBA" id="ARBA00023002"/>
    </source>
</evidence>
<evidence type="ECO:0000256" key="5">
    <source>
        <dbReference type="ARBA" id="ARBA00024042"/>
    </source>
</evidence>
<dbReference type="RefSeq" id="WP_188477570.1">
    <property type="nucleotide sequence ID" value="NZ_BMFJ01000001.1"/>
</dbReference>
<feature type="binding site" evidence="7">
    <location>
        <position position="133"/>
    </location>
    <ligand>
        <name>glyoxylate</name>
        <dbReference type="ChEBI" id="CHEBI:36655"/>
    </ligand>
</feature>
<feature type="binding site" evidence="7">
    <location>
        <position position="131"/>
    </location>
    <ligand>
        <name>FMN</name>
        <dbReference type="ChEBI" id="CHEBI:58210"/>
    </ligand>
</feature>
<feature type="domain" description="FMN hydroxy acid dehydrogenase" evidence="8">
    <location>
        <begin position="2"/>
        <end position="380"/>
    </location>
</feature>
<evidence type="ECO:0000313" key="9">
    <source>
        <dbReference type="EMBL" id="GGE32285.1"/>
    </source>
</evidence>
<keyword evidence="2 7" id="KW-0285">Flavoprotein</keyword>
<feature type="binding site" evidence="7">
    <location>
        <position position="278"/>
    </location>
    <ligand>
        <name>glyoxylate</name>
        <dbReference type="ChEBI" id="CHEBI:36655"/>
    </ligand>
</feature>
<feature type="binding site" evidence="7">
    <location>
        <position position="273"/>
    </location>
    <ligand>
        <name>FMN</name>
        <dbReference type="ChEBI" id="CHEBI:58210"/>
    </ligand>
</feature>
<dbReference type="CDD" id="cd02809">
    <property type="entry name" value="alpha_hydroxyacid_oxid_FMN"/>
    <property type="match status" value="1"/>
</dbReference>
<dbReference type="InterPro" id="IPR037396">
    <property type="entry name" value="FMN_HAD"/>
</dbReference>
<comment type="similarity">
    <text evidence="5">Belongs to the FMN-dependent alpha-hydroxy acid dehydrogenase family.</text>
</comment>
<feature type="binding site" evidence="7">
    <location>
        <position position="168"/>
    </location>
    <ligand>
        <name>glyoxylate</name>
        <dbReference type="ChEBI" id="CHEBI:36655"/>
    </ligand>
</feature>
<dbReference type="SUPFAM" id="SSF51395">
    <property type="entry name" value="FMN-linked oxidoreductases"/>
    <property type="match status" value="1"/>
</dbReference>
<feature type="binding site" evidence="7">
    <location>
        <begin position="81"/>
        <end position="83"/>
    </location>
    <ligand>
        <name>FMN</name>
        <dbReference type="ChEBI" id="CHEBI:58210"/>
    </ligand>
</feature>
<evidence type="ECO:0000313" key="10">
    <source>
        <dbReference type="Proteomes" id="UP000612855"/>
    </source>
</evidence>
<dbReference type="PIRSF" id="PIRSF000138">
    <property type="entry name" value="Al-hdrx_acd_dh"/>
    <property type="match status" value="1"/>
</dbReference>
<keyword evidence="10" id="KW-1185">Reference proteome</keyword>
<dbReference type="GO" id="GO:0016491">
    <property type="term" value="F:oxidoreductase activity"/>
    <property type="evidence" value="ECO:0007669"/>
    <property type="project" value="UniProtKB-KW"/>
</dbReference>
<dbReference type="AlphaFoldDB" id="A0A917A6Y4"/>
<gene>
    <name evidence="9" type="ORF">GCM10011360_20200</name>
</gene>